<dbReference type="VEuPathDB" id="FungiDB:RhiirA1_421782"/>
<dbReference type="AlphaFoldDB" id="A0A2N0RLU4"/>
<reference evidence="1 2" key="2">
    <citation type="submission" date="2017-10" db="EMBL/GenBank/DDBJ databases">
        <title>Genome analyses suggest a sexual origin of heterokaryosis in a supposedly ancient asexual fungus.</title>
        <authorList>
            <person name="Corradi N."/>
            <person name="Sedzielewska K."/>
            <person name="Noel J."/>
            <person name="Charron P."/>
            <person name="Farinelli L."/>
            <person name="Marton T."/>
            <person name="Kruger M."/>
            <person name="Pelin A."/>
            <person name="Brachmann A."/>
            <person name="Corradi N."/>
        </authorList>
    </citation>
    <scope>NUCLEOTIDE SEQUENCE [LARGE SCALE GENOMIC DNA]</scope>
    <source>
        <strain evidence="1 2">A1</strain>
    </source>
</reference>
<protein>
    <submittedName>
        <fullName evidence="1">Uncharacterized protein</fullName>
    </submittedName>
</protein>
<reference evidence="1 2" key="1">
    <citation type="submission" date="2017-10" db="EMBL/GenBank/DDBJ databases">
        <title>Extensive intraspecific genome diversity in a model arbuscular mycorrhizal fungus.</title>
        <authorList>
            <person name="Chen E.C.H."/>
            <person name="Morin E."/>
            <person name="Baudet D."/>
            <person name="Noel J."/>
            <person name="Ndikumana S."/>
            <person name="Charron P."/>
            <person name="St-Onge C."/>
            <person name="Giorgi J."/>
            <person name="Grigoriev I.V."/>
            <person name="Roux C."/>
            <person name="Martin F.M."/>
            <person name="Corradi N."/>
        </authorList>
    </citation>
    <scope>NUCLEOTIDE SEQUENCE [LARGE SCALE GENOMIC DNA]</scope>
    <source>
        <strain evidence="1 2">A1</strain>
    </source>
</reference>
<proteinExistence type="predicted"/>
<dbReference type="EMBL" id="LLXH01000653">
    <property type="protein sequence ID" value="PKC64273.1"/>
    <property type="molecule type" value="Genomic_DNA"/>
</dbReference>
<sequence>MFVILKILNNPASITLKLINKIAVSIAVSYKIYGITQNPETKNYMILSCQSIIIMR</sequence>
<gene>
    <name evidence="1" type="ORF">RhiirA1_421782</name>
</gene>
<accession>A0A2N0RLU4</accession>
<evidence type="ECO:0000313" key="1">
    <source>
        <dbReference type="EMBL" id="PKC64273.1"/>
    </source>
</evidence>
<dbReference type="Gene3D" id="1.10.10.1010">
    <property type="entry name" value="Intein homing endonuclease, domain IV"/>
    <property type="match status" value="1"/>
</dbReference>
<comment type="caution">
    <text evidence="1">The sequence shown here is derived from an EMBL/GenBank/DDBJ whole genome shotgun (WGS) entry which is preliminary data.</text>
</comment>
<organism evidence="1 2">
    <name type="scientific">Rhizophagus irregularis</name>
    <dbReference type="NCBI Taxonomy" id="588596"/>
    <lineage>
        <taxon>Eukaryota</taxon>
        <taxon>Fungi</taxon>
        <taxon>Fungi incertae sedis</taxon>
        <taxon>Mucoromycota</taxon>
        <taxon>Glomeromycotina</taxon>
        <taxon>Glomeromycetes</taxon>
        <taxon>Glomerales</taxon>
        <taxon>Glomeraceae</taxon>
        <taxon>Rhizophagus</taxon>
    </lineage>
</organism>
<name>A0A2N0RLU4_9GLOM</name>
<evidence type="ECO:0000313" key="2">
    <source>
        <dbReference type="Proteomes" id="UP000232688"/>
    </source>
</evidence>
<dbReference type="Proteomes" id="UP000232688">
    <property type="component" value="Unassembled WGS sequence"/>
</dbReference>